<organism evidence="1 2">
    <name type="scientific">Mixta gaviniae</name>
    <dbReference type="NCBI Taxonomy" id="665914"/>
    <lineage>
        <taxon>Bacteria</taxon>
        <taxon>Pseudomonadati</taxon>
        <taxon>Pseudomonadota</taxon>
        <taxon>Gammaproteobacteria</taxon>
        <taxon>Enterobacterales</taxon>
        <taxon>Erwiniaceae</taxon>
        <taxon>Mixta</taxon>
    </lineage>
</organism>
<dbReference type="Proteomes" id="UP000238365">
    <property type="component" value="Chromosome"/>
</dbReference>
<accession>A0A1X1EI31</accession>
<evidence type="ECO:0000313" key="2">
    <source>
        <dbReference type="Proteomes" id="UP000238365"/>
    </source>
</evidence>
<evidence type="ECO:0000313" key="1">
    <source>
        <dbReference type="EMBL" id="AUX94957.1"/>
    </source>
</evidence>
<reference evidence="1 2" key="1">
    <citation type="submission" date="2018-01" db="EMBL/GenBank/DDBJ databases">
        <title>Complete and assembled Genome of Pantoea gaviniae DSM22758T.</title>
        <authorList>
            <person name="Stevens M.J.A."/>
            <person name="Zurfluh K."/>
            <person name="Stephan R."/>
        </authorList>
    </citation>
    <scope>NUCLEOTIDE SEQUENCE [LARGE SCALE GENOMIC DNA]</scope>
    <source>
        <strain evidence="1 2">DSM 22758</strain>
    </source>
</reference>
<keyword evidence="2" id="KW-1185">Reference proteome</keyword>
<dbReference type="KEGG" id="pgz:C2E15_19035"/>
<protein>
    <submittedName>
        <fullName evidence="1">Uncharacterized protein</fullName>
    </submittedName>
</protein>
<gene>
    <name evidence="1" type="ORF">C2E15_19035</name>
</gene>
<sequence length="100" mass="12041">MAYLPAHLQYIHGNQEIHLKEYSDMKYQSNDQYLLYTRHEDLEQASQKNLRAEIPCWTIFQIHHMWDYKAIYLPSIIDRLSSKFYSQVRIQNMAEGNDTT</sequence>
<dbReference type="EMBL" id="CP026377">
    <property type="protein sequence ID" value="AUX94957.1"/>
    <property type="molecule type" value="Genomic_DNA"/>
</dbReference>
<dbReference type="AlphaFoldDB" id="A0A1X1EI31"/>
<proteinExistence type="predicted"/>
<name>A0A1X1EI31_9GAMM</name>